<feature type="transmembrane region" description="Helical" evidence="1">
    <location>
        <begin position="16"/>
        <end position="36"/>
    </location>
</feature>
<keyword evidence="1" id="KW-0472">Membrane</keyword>
<feature type="domain" description="Guanylate cyclase" evidence="2">
    <location>
        <begin position="224"/>
        <end position="359"/>
    </location>
</feature>
<proteinExistence type="predicted"/>
<dbReference type="SMART" id="SM00044">
    <property type="entry name" value="CYCc"/>
    <property type="match status" value="1"/>
</dbReference>
<evidence type="ECO:0000313" key="3">
    <source>
        <dbReference type="EMBL" id="EAT13534.1"/>
    </source>
</evidence>
<evidence type="ECO:0000259" key="2">
    <source>
        <dbReference type="PROSITE" id="PS50125"/>
    </source>
</evidence>
<feature type="transmembrane region" description="Helical" evidence="1">
    <location>
        <begin position="82"/>
        <end position="103"/>
    </location>
</feature>
<comment type="caution">
    <text evidence="3">The sequence shown here is derived from an EMBL/GenBank/DDBJ whole genome shotgun (WGS) entry which is preliminary data.</text>
</comment>
<dbReference type="Pfam" id="PF05230">
    <property type="entry name" value="MASE2"/>
    <property type="match status" value="1"/>
</dbReference>
<keyword evidence="1" id="KW-1133">Transmembrane helix</keyword>
<dbReference type="InterPro" id="IPR050697">
    <property type="entry name" value="Adenylyl/Guanylyl_Cyclase_3/4"/>
</dbReference>
<dbReference type="PANTHER" id="PTHR43081:SF18">
    <property type="entry name" value="BLL7624 PROTEIN"/>
    <property type="match status" value="1"/>
</dbReference>
<dbReference type="InterPro" id="IPR007894">
    <property type="entry name" value="MASE2"/>
</dbReference>
<dbReference type="Gene3D" id="3.30.70.1230">
    <property type="entry name" value="Nucleotide cyclase"/>
    <property type="match status" value="1"/>
</dbReference>
<dbReference type="RefSeq" id="WP_007016955.1">
    <property type="nucleotide sequence ID" value="NZ_CH724113.1"/>
</dbReference>
<dbReference type="GO" id="GO:0035556">
    <property type="term" value="P:intracellular signal transduction"/>
    <property type="evidence" value="ECO:0007669"/>
    <property type="project" value="InterPro"/>
</dbReference>
<feature type="transmembrane region" description="Helical" evidence="1">
    <location>
        <begin position="42"/>
        <end position="61"/>
    </location>
</feature>
<dbReference type="OrthoDB" id="9806704at2"/>
<reference evidence="3 4" key="1">
    <citation type="submission" date="2006-03" db="EMBL/GenBank/DDBJ databases">
        <authorList>
            <person name="Pinhassi J."/>
            <person name="Pedros-Alio C."/>
            <person name="Ferriera S."/>
            <person name="Johnson J."/>
            <person name="Kravitz S."/>
            <person name="Halpern A."/>
            <person name="Remington K."/>
            <person name="Beeson K."/>
            <person name="Tran B."/>
            <person name="Rogers Y.-H."/>
            <person name="Friedman R."/>
            <person name="Venter J.C."/>
        </authorList>
    </citation>
    <scope>NUCLEOTIDE SEQUENCE [LARGE SCALE GENOMIC DNA]</scope>
    <source>
        <strain evidence="3 4">RED65</strain>
    </source>
</reference>
<gene>
    <name evidence="3" type="ORF">RED65_09089</name>
</gene>
<dbReference type="GO" id="GO:0006171">
    <property type="term" value="P:cAMP biosynthetic process"/>
    <property type="evidence" value="ECO:0007669"/>
    <property type="project" value="TreeGrafter"/>
</dbReference>
<name>Q1N6Q8_9GAMM</name>
<dbReference type="Proteomes" id="UP000004263">
    <property type="component" value="Unassembled WGS sequence"/>
</dbReference>
<protein>
    <submittedName>
        <fullName evidence="3">Probable adenylate cyclase</fullName>
    </submittedName>
</protein>
<dbReference type="SUPFAM" id="SSF55073">
    <property type="entry name" value="Nucleotide cyclase"/>
    <property type="match status" value="1"/>
</dbReference>
<dbReference type="InterPro" id="IPR001054">
    <property type="entry name" value="A/G_cyclase"/>
</dbReference>
<dbReference type="PANTHER" id="PTHR43081">
    <property type="entry name" value="ADENYLATE CYCLASE, TERMINAL-DIFFERENTIATION SPECIFIC-RELATED"/>
    <property type="match status" value="1"/>
</dbReference>
<dbReference type="InterPro" id="IPR029787">
    <property type="entry name" value="Nucleotide_cyclase"/>
</dbReference>
<sequence>MLNTRTEPHTAPLYEFYSRSVAFIAAAATIIFGQDYGLTSDAYHYVLVICAVYPFLTYFAGRAVPENFQPYRRPTLLLTDSLLTGCFIAYLHFAVIPSALFAILVNTSVITLGSFFLWAGSILTMTVGAYVGYIFFQQGIVLDVHPTIEIVAIVGTACHLAVTAFYSAKQNAQLAVLHTKLTLEQKRQQNLSHKVAKYISPQIWESIFSGSKEVKLETQRKKLVVFFSDIKGFTALSEQIESEALTELLNNYLTEMTNIALKYGGTIDKYIGDSIMVFFGDPKTQGAKKDTLACVAMAIEMRRHMKVLRQKWRAQGVQTPLEIRMGINTGYCTVGNFGTESRMDYTIIGKEVNMASRLESAAEAGEILLSHESYALVQDKIICREKGSIAVKGFSRPVPVFEVVDFRHNLGGKSSFIEHDLPGFSMYMDTNRINNYDREKIAKSLEQAAARIKSQARMKG</sequence>
<dbReference type="EMBL" id="AAQH01000001">
    <property type="protein sequence ID" value="EAT13534.1"/>
    <property type="molecule type" value="Genomic_DNA"/>
</dbReference>
<evidence type="ECO:0000313" key="4">
    <source>
        <dbReference type="Proteomes" id="UP000004263"/>
    </source>
</evidence>
<feature type="transmembrane region" description="Helical" evidence="1">
    <location>
        <begin position="115"/>
        <end position="136"/>
    </location>
</feature>
<keyword evidence="1" id="KW-0812">Transmembrane</keyword>
<dbReference type="Pfam" id="PF00211">
    <property type="entry name" value="Guanylate_cyc"/>
    <property type="match status" value="1"/>
</dbReference>
<dbReference type="GO" id="GO:0004016">
    <property type="term" value="F:adenylate cyclase activity"/>
    <property type="evidence" value="ECO:0007669"/>
    <property type="project" value="UniProtKB-ARBA"/>
</dbReference>
<dbReference type="AlphaFoldDB" id="Q1N6Q8"/>
<organism evidence="3 4">
    <name type="scientific">Bermanella marisrubri</name>
    <dbReference type="NCBI Taxonomy" id="207949"/>
    <lineage>
        <taxon>Bacteria</taxon>
        <taxon>Pseudomonadati</taxon>
        <taxon>Pseudomonadota</taxon>
        <taxon>Gammaproteobacteria</taxon>
        <taxon>Oceanospirillales</taxon>
        <taxon>Oceanospirillaceae</taxon>
        <taxon>Bermanella</taxon>
    </lineage>
</organism>
<accession>Q1N6Q8</accession>
<dbReference type="HOGENOM" id="CLU_047397_0_0_6"/>
<dbReference type="STRING" id="207949.RED65_09089"/>
<dbReference type="CDD" id="cd07302">
    <property type="entry name" value="CHD"/>
    <property type="match status" value="1"/>
</dbReference>
<keyword evidence="4" id="KW-1185">Reference proteome</keyword>
<dbReference type="FunFam" id="3.30.70.1230:FF:000025">
    <property type="entry name" value="Adenylate cyclase 1"/>
    <property type="match status" value="1"/>
</dbReference>
<evidence type="ECO:0000256" key="1">
    <source>
        <dbReference type="SAM" id="Phobius"/>
    </source>
</evidence>
<dbReference type="PROSITE" id="PS50125">
    <property type="entry name" value="GUANYLATE_CYCLASE_2"/>
    <property type="match status" value="1"/>
</dbReference>
<feature type="transmembrane region" description="Helical" evidence="1">
    <location>
        <begin position="148"/>
        <end position="168"/>
    </location>
</feature>